<dbReference type="InterPro" id="IPR012910">
    <property type="entry name" value="Plug_dom"/>
</dbReference>
<reference evidence="12 13" key="1">
    <citation type="submission" date="2018-03" db="EMBL/GenBank/DDBJ databases">
        <title>Genomic Encyclopedia of Archaeal and Bacterial Type Strains, Phase II (KMG-II): from individual species to whole genera.</title>
        <authorList>
            <person name="Goeker M."/>
        </authorList>
    </citation>
    <scope>NUCLEOTIDE SEQUENCE [LARGE SCALE GENOMIC DNA]</scope>
    <source>
        <strain evidence="12 13">DSM 29057</strain>
    </source>
</reference>
<dbReference type="PANTHER" id="PTHR47234:SF3">
    <property type="entry name" value="SECRETIN_TONB SHORT N-TERMINAL DOMAIN-CONTAINING PROTEIN"/>
    <property type="match status" value="1"/>
</dbReference>
<dbReference type="AlphaFoldDB" id="A0A2P8G3E1"/>
<keyword evidence="12" id="KW-0675">Receptor</keyword>
<sequence length="870" mass="95288">MFVFSLKIALLAIRAPYFDIMKRIYQTWLFVFLSCYCYAQGLKVTGKVTDEKGDPLTGASVLEKGTGNGTVTDGNGAYSLTVGYNNATLVVTYVGYNKLERELNGAASQDFALADATVLNQVTVVGSRNLNRSSTDTPAPVDVIDIREVTTKQGQLDVNQLLQFAAPSFNSNRQTGSDGADHVDPASLRGLGPDQTLVLINGKRRHQSALVNLFGSRGRGNTGTDLNAIPAAAIERIEILRDGAAAQYGSDAIAGVINIVLKETTNQLAVNANAGMFKAKYRFDDKSFDGLNYNVNANYGVKIAKKGFLNVTADYNSRDHTNRANTVASESDLARRQYGDPEIRNAAVYYNAKIPVGSNFQVYSFGGLNERKGDAYAWTRFADDDRNIPSIYPNGFDPIITSKIKDRSVAAGIRGVWKSWDIDLSNTYGFNKFHFGVKNSLNRSLGERSQTSFDAGGFQLGQNVVNLNISRYYKTFMQGLNVAFGAEFRKERYKIFAGEEASYRNYDPEFAGGSQGFPGYSPADVTNRSRSNVGAYVDLEADVTKQFLIDVAGRFERYSDFGSTLNGKLGLRYKVTEALALRGSVSTGFRAPSLAQKYFNSTFTNFVNGQPVEVLLANNNSAVTKALGIPQLKQETSLNGSLGITFTPAAGLSVTVDGYYVKVKDRVVLTGQFSDDDEDIGDLLKALRVGKAQFFTNALEYTTTKGVDVIVAHSAALGAGRLSTTVAANFNWMELGPVNTVPKLAGKEDIYFDERERRFVLASAPPSKINLTFDYSVSKFSAMLRFIRFGEIKLANWDYMIDTYSPKVQTDLTLNYKFTKNVSLSIGGSNIFNVYPDKFQPALTESGGAWDPVQMGSNGAFFFTRLGLRF</sequence>
<comment type="similarity">
    <text evidence="8 9">Belongs to the TonB-dependent receptor family.</text>
</comment>
<keyword evidence="3 8" id="KW-1134">Transmembrane beta strand</keyword>
<organism evidence="12 13">
    <name type="scientific">Dyadobacter jiangsuensis</name>
    <dbReference type="NCBI Taxonomy" id="1591085"/>
    <lineage>
        <taxon>Bacteria</taxon>
        <taxon>Pseudomonadati</taxon>
        <taxon>Bacteroidota</taxon>
        <taxon>Cytophagia</taxon>
        <taxon>Cytophagales</taxon>
        <taxon>Spirosomataceae</taxon>
        <taxon>Dyadobacter</taxon>
    </lineage>
</organism>
<name>A0A2P8G3E1_9BACT</name>
<evidence type="ECO:0000256" key="4">
    <source>
        <dbReference type="ARBA" id="ARBA00022692"/>
    </source>
</evidence>
<accession>A0A2P8G3E1</accession>
<evidence type="ECO:0000259" key="11">
    <source>
        <dbReference type="Pfam" id="PF07715"/>
    </source>
</evidence>
<dbReference type="PROSITE" id="PS52016">
    <property type="entry name" value="TONB_DEPENDENT_REC_3"/>
    <property type="match status" value="1"/>
</dbReference>
<dbReference type="InterPro" id="IPR037066">
    <property type="entry name" value="Plug_dom_sf"/>
</dbReference>
<keyword evidence="13" id="KW-1185">Reference proteome</keyword>
<evidence type="ECO:0000313" key="12">
    <source>
        <dbReference type="EMBL" id="PSL28491.1"/>
    </source>
</evidence>
<evidence type="ECO:0000256" key="2">
    <source>
        <dbReference type="ARBA" id="ARBA00022448"/>
    </source>
</evidence>
<dbReference type="Proteomes" id="UP000241964">
    <property type="component" value="Unassembled WGS sequence"/>
</dbReference>
<evidence type="ECO:0000256" key="3">
    <source>
        <dbReference type="ARBA" id="ARBA00022452"/>
    </source>
</evidence>
<keyword evidence="7 8" id="KW-0998">Cell outer membrane</keyword>
<dbReference type="PROSITE" id="PS51257">
    <property type="entry name" value="PROKAR_LIPOPROTEIN"/>
    <property type="match status" value="1"/>
</dbReference>
<dbReference type="Gene3D" id="2.40.170.20">
    <property type="entry name" value="TonB-dependent receptor, beta-barrel domain"/>
    <property type="match status" value="1"/>
</dbReference>
<dbReference type="CDD" id="cd01347">
    <property type="entry name" value="ligand_gated_channel"/>
    <property type="match status" value="1"/>
</dbReference>
<dbReference type="InterPro" id="IPR039426">
    <property type="entry name" value="TonB-dep_rcpt-like"/>
</dbReference>
<dbReference type="InterPro" id="IPR000531">
    <property type="entry name" value="Beta-barrel_TonB"/>
</dbReference>
<feature type="domain" description="TonB-dependent receptor-like beta-barrel" evidence="10">
    <location>
        <begin position="373"/>
        <end position="831"/>
    </location>
</feature>
<keyword evidence="2 8" id="KW-0813">Transport</keyword>
<comment type="caution">
    <text evidence="12">The sequence shown here is derived from an EMBL/GenBank/DDBJ whole genome shotgun (WGS) entry which is preliminary data.</text>
</comment>
<dbReference type="SUPFAM" id="SSF49464">
    <property type="entry name" value="Carboxypeptidase regulatory domain-like"/>
    <property type="match status" value="1"/>
</dbReference>
<dbReference type="InterPro" id="IPR036942">
    <property type="entry name" value="Beta-barrel_TonB_sf"/>
</dbReference>
<comment type="subcellular location">
    <subcellularLocation>
        <location evidence="1 8">Cell outer membrane</location>
        <topology evidence="1 8">Multi-pass membrane protein</topology>
    </subcellularLocation>
</comment>
<dbReference type="Gene3D" id="2.170.130.10">
    <property type="entry name" value="TonB-dependent receptor, plug domain"/>
    <property type="match status" value="1"/>
</dbReference>
<keyword evidence="5 9" id="KW-0798">TonB box</keyword>
<gene>
    <name evidence="12" type="ORF">CLV60_10694</name>
</gene>
<dbReference type="Gene3D" id="2.60.40.1120">
    <property type="entry name" value="Carboxypeptidase-like, regulatory domain"/>
    <property type="match status" value="1"/>
</dbReference>
<dbReference type="Pfam" id="PF07715">
    <property type="entry name" value="Plug"/>
    <property type="match status" value="1"/>
</dbReference>
<keyword evidence="6 8" id="KW-0472">Membrane</keyword>
<keyword evidence="4 8" id="KW-0812">Transmembrane</keyword>
<evidence type="ECO:0000313" key="13">
    <source>
        <dbReference type="Proteomes" id="UP000241964"/>
    </source>
</evidence>
<evidence type="ECO:0000256" key="8">
    <source>
        <dbReference type="PROSITE-ProRule" id="PRU01360"/>
    </source>
</evidence>
<evidence type="ECO:0000256" key="6">
    <source>
        <dbReference type="ARBA" id="ARBA00023136"/>
    </source>
</evidence>
<dbReference type="Pfam" id="PF13715">
    <property type="entry name" value="CarbopepD_reg_2"/>
    <property type="match status" value="1"/>
</dbReference>
<dbReference type="Pfam" id="PF00593">
    <property type="entry name" value="TonB_dep_Rec_b-barrel"/>
    <property type="match status" value="1"/>
</dbReference>
<evidence type="ECO:0000256" key="5">
    <source>
        <dbReference type="ARBA" id="ARBA00023077"/>
    </source>
</evidence>
<feature type="domain" description="TonB-dependent receptor plug" evidence="11">
    <location>
        <begin position="135"/>
        <end position="256"/>
    </location>
</feature>
<proteinExistence type="inferred from homology"/>
<evidence type="ECO:0000256" key="1">
    <source>
        <dbReference type="ARBA" id="ARBA00004571"/>
    </source>
</evidence>
<dbReference type="PANTHER" id="PTHR47234">
    <property type="match status" value="1"/>
</dbReference>
<dbReference type="InterPro" id="IPR008969">
    <property type="entry name" value="CarboxyPept-like_regulatory"/>
</dbReference>
<dbReference type="GO" id="GO:0009279">
    <property type="term" value="C:cell outer membrane"/>
    <property type="evidence" value="ECO:0007669"/>
    <property type="project" value="UniProtKB-SubCell"/>
</dbReference>
<evidence type="ECO:0000259" key="10">
    <source>
        <dbReference type="Pfam" id="PF00593"/>
    </source>
</evidence>
<evidence type="ECO:0000256" key="7">
    <source>
        <dbReference type="ARBA" id="ARBA00023237"/>
    </source>
</evidence>
<evidence type="ECO:0000256" key="9">
    <source>
        <dbReference type="RuleBase" id="RU003357"/>
    </source>
</evidence>
<protein>
    <submittedName>
        <fullName evidence="12">Iron complex outermembrane receptor protein</fullName>
    </submittedName>
</protein>
<dbReference type="EMBL" id="PYAS01000006">
    <property type="protein sequence ID" value="PSL28491.1"/>
    <property type="molecule type" value="Genomic_DNA"/>
</dbReference>
<dbReference type="SUPFAM" id="SSF56935">
    <property type="entry name" value="Porins"/>
    <property type="match status" value="1"/>
</dbReference>